<proteinExistence type="predicted"/>
<dbReference type="Proteomes" id="UP000598174">
    <property type="component" value="Unassembled WGS sequence"/>
</dbReference>
<dbReference type="PANTHER" id="PTHR30469:SF33">
    <property type="entry name" value="SLR1207 PROTEIN"/>
    <property type="match status" value="1"/>
</dbReference>
<name>A0A919MD56_9ACTN</name>
<dbReference type="Gene3D" id="2.40.50.100">
    <property type="match status" value="1"/>
</dbReference>
<feature type="region of interest" description="Disordered" evidence="1">
    <location>
        <begin position="125"/>
        <end position="145"/>
    </location>
</feature>
<accession>A0A919MD56</accession>
<dbReference type="GO" id="GO:0015562">
    <property type="term" value="F:efflux transmembrane transporter activity"/>
    <property type="evidence" value="ECO:0007669"/>
    <property type="project" value="TreeGrafter"/>
</dbReference>
<evidence type="ECO:0000313" key="4">
    <source>
        <dbReference type="Proteomes" id="UP000598174"/>
    </source>
</evidence>
<feature type="compositionally biased region" description="Gly residues" evidence="1">
    <location>
        <begin position="390"/>
        <end position="420"/>
    </location>
</feature>
<keyword evidence="4" id="KW-1185">Reference proteome</keyword>
<dbReference type="Gene3D" id="2.40.420.20">
    <property type="match status" value="1"/>
</dbReference>
<dbReference type="Gene3D" id="2.40.30.170">
    <property type="match status" value="1"/>
</dbReference>
<feature type="domain" description="Multidrug resistance protein MdtA-like C-terminal permuted SH3" evidence="2">
    <location>
        <begin position="338"/>
        <end position="380"/>
    </location>
</feature>
<dbReference type="GO" id="GO:1990281">
    <property type="term" value="C:efflux pump complex"/>
    <property type="evidence" value="ECO:0007669"/>
    <property type="project" value="TreeGrafter"/>
</dbReference>
<evidence type="ECO:0000256" key="1">
    <source>
        <dbReference type="SAM" id="MobiDB-lite"/>
    </source>
</evidence>
<dbReference type="PANTHER" id="PTHR30469">
    <property type="entry name" value="MULTIDRUG RESISTANCE PROTEIN MDTA"/>
    <property type="match status" value="1"/>
</dbReference>
<organism evidence="3 4">
    <name type="scientific">Paractinoplanes ferrugineus</name>
    <dbReference type="NCBI Taxonomy" id="113564"/>
    <lineage>
        <taxon>Bacteria</taxon>
        <taxon>Bacillati</taxon>
        <taxon>Actinomycetota</taxon>
        <taxon>Actinomycetes</taxon>
        <taxon>Micromonosporales</taxon>
        <taxon>Micromonosporaceae</taxon>
        <taxon>Paractinoplanes</taxon>
    </lineage>
</organism>
<protein>
    <submittedName>
        <fullName evidence="3">RND transporter</fullName>
    </submittedName>
</protein>
<sequence length="420" mass="40404">MSGMPARFNPRRPTVAVNAALGVALVAGAFWAYETLSGPDTTTAADASVRSVRVQRGTVTKTVSANGTVQSAATASASFVTGGTITTIDVRVGSVVKKGQVLAKVDPAAARRTLAAAQADRDAAGDALERAEAAGSDTSSAENEVEQAKLAVTDAEAGVAGTTLTAPMAGTVTAVNGTIGSSSAGTGSSSSAGGSGASGAGQSGAGQGGTGQSGAGQSGSSGGSSSGSGSSSGFVEIADLTRMQISAAFAEADATKLKEKQVATVTWNALSGTTETAKVTAIDPSATTSNSVVTYGVTLALDKVPAGARVGQTVSVSVTTGSVENATYLNPAAITTVGTRHSVTVLTNGTSEMRPVEIGLAGDEATQITSGVEAGETVVLKTTTTSTTGNTGGFPGGGLPGGGAGNFGGGGNRGGGTGGR</sequence>
<comment type="caution">
    <text evidence="3">The sequence shown here is derived from an EMBL/GenBank/DDBJ whole genome shotgun (WGS) entry which is preliminary data.</text>
</comment>
<feature type="region of interest" description="Disordered" evidence="1">
    <location>
        <begin position="384"/>
        <end position="420"/>
    </location>
</feature>
<gene>
    <name evidence="3" type="ORF">Afe05nite_32580</name>
</gene>
<feature type="region of interest" description="Disordered" evidence="1">
    <location>
        <begin position="182"/>
        <end position="231"/>
    </location>
</feature>
<dbReference type="SUPFAM" id="SSF111369">
    <property type="entry name" value="HlyD-like secretion proteins"/>
    <property type="match status" value="1"/>
</dbReference>
<dbReference type="AlphaFoldDB" id="A0A919MD56"/>
<evidence type="ECO:0000313" key="3">
    <source>
        <dbReference type="EMBL" id="GIE11418.1"/>
    </source>
</evidence>
<dbReference type="InterPro" id="IPR058627">
    <property type="entry name" value="MdtA-like_C"/>
</dbReference>
<reference evidence="3" key="1">
    <citation type="submission" date="2021-01" db="EMBL/GenBank/DDBJ databases">
        <title>Whole genome shotgun sequence of Actinoplanes ferrugineus NBRC 15555.</title>
        <authorList>
            <person name="Komaki H."/>
            <person name="Tamura T."/>
        </authorList>
    </citation>
    <scope>NUCLEOTIDE SEQUENCE</scope>
    <source>
        <strain evidence="3">NBRC 15555</strain>
    </source>
</reference>
<feature type="compositionally biased region" description="Low complexity" evidence="1">
    <location>
        <begin position="182"/>
        <end position="192"/>
    </location>
</feature>
<evidence type="ECO:0000259" key="2">
    <source>
        <dbReference type="Pfam" id="PF25967"/>
    </source>
</evidence>
<dbReference type="EMBL" id="BOMM01000029">
    <property type="protein sequence ID" value="GIE11418.1"/>
    <property type="molecule type" value="Genomic_DNA"/>
</dbReference>
<dbReference type="Pfam" id="PF25967">
    <property type="entry name" value="RND-MFP_C"/>
    <property type="match status" value="1"/>
</dbReference>
<feature type="compositionally biased region" description="Gly residues" evidence="1">
    <location>
        <begin position="193"/>
        <end position="226"/>
    </location>
</feature>